<dbReference type="AlphaFoldDB" id="A0A421B7M5"/>
<evidence type="ECO:0000259" key="2">
    <source>
        <dbReference type="Pfam" id="PF00931"/>
    </source>
</evidence>
<dbReference type="Gene3D" id="3.40.50.300">
    <property type="entry name" value="P-loop containing nucleotide triphosphate hydrolases"/>
    <property type="match status" value="1"/>
</dbReference>
<dbReference type="Proteomes" id="UP000282454">
    <property type="component" value="Unassembled WGS sequence"/>
</dbReference>
<dbReference type="Pfam" id="PF00931">
    <property type="entry name" value="NB-ARC"/>
    <property type="match status" value="1"/>
</dbReference>
<dbReference type="GO" id="GO:0043531">
    <property type="term" value="F:ADP binding"/>
    <property type="evidence" value="ECO:0007669"/>
    <property type="project" value="InterPro"/>
</dbReference>
<feature type="region of interest" description="Disordered" evidence="1">
    <location>
        <begin position="1"/>
        <end position="23"/>
    </location>
</feature>
<dbReference type="InterPro" id="IPR011990">
    <property type="entry name" value="TPR-like_helical_dom_sf"/>
</dbReference>
<feature type="compositionally biased region" description="Basic and acidic residues" evidence="1">
    <location>
        <begin position="1"/>
        <end position="10"/>
    </location>
</feature>
<dbReference type="InterPro" id="IPR002182">
    <property type="entry name" value="NB-ARC"/>
</dbReference>
<reference evidence="3 4" key="1">
    <citation type="submission" date="2018-10" db="EMBL/GenBank/DDBJ databases">
        <title>Genomic Encyclopedia of Archaeal and Bacterial Type Strains, Phase II (KMG-II): from individual species to whole genera.</title>
        <authorList>
            <person name="Goeker M."/>
        </authorList>
    </citation>
    <scope>NUCLEOTIDE SEQUENCE [LARGE SCALE GENOMIC DNA]</scope>
    <source>
        <strain evidence="3 4">DSM 45657</strain>
    </source>
</reference>
<evidence type="ECO:0000313" key="4">
    <source>
        <dbReference type="Proteomes" id="UP000282454"/>
    </source>
</evidence>
<evidence type="ECO:0000313" key="3">
    <source>
        <dbReference type="EMBL" id="RLK60516.1"/>
    </source>
</evidence>
<dbReference type="SUPFAM" id="SSF48452">
    <property type="entry name" value="TPR-like"/>
    <property type="match status" value="1"/>
</dbReference>
<dbReference type="EMBL" id="RCDD01000001">
    <property type="protein sequence ID" value="RLK60516.1"/>
    <property type="molecule type" value="Genomic_DNA"/>
</dbReference>
<sequence length="698" mass="74997">MGRRDDDRPETGNTISGSAGGPTVQAGHIHGDVYFGPVAPAPIVPRQLHPPPAHFVPRPRELTELGDSISGEDSNAPRVVVLRGVGGVGKTALALWWLATIADRYPDGQLFAELTQPTGEPIPVEDVLGRFLRALGVPAGSIPPSLAERAALYRSLTAGKRLAVLLDDATSAAQARVLIPAAPGSLVVVTSRRQLIALAATGAVAVRVDPLDQDRSLGLLAAFVGRDRVDAERPNAKLLTRMCGGLPIALCVTAALIAARPRRSLAWMVDRLRDEHRRLDVLSTEEDYSVRAAFDLAYQDLPPRAAAAYRAFGLSPGGSVAAELLAWTMETTVDDAGAAIEDLVDAGLVDALDEGWYRPHDLVHVHAKAMATDRDDAAAVLRRVVDWYLAATRAVSATLMPNRPLPNWPGAVGITLPDAVHDQARAVAWLERVHGDVTVVMRTCLDRGWPDATYLLGHALQPLFTLNKQLMAAIEVCALAKTAAEVKGDDRSVARMRRRLARLYTNTGRHDSAEREIAVSLRDAEERGDRRALISTHKSLGLLHHARGSHQDAIAEFATTLALMRESASRRSLGLLLTDFGTSEIAAGLTEGAISHLTEAVAALEALVEPDPYNTARARRELGRARLALGDHDAATELLTAALHVFETYEARHDAAVTHQALAMLSRERGAVDDERRHTERAWVLLGHSQAPPVPGGA</sequence>
<accession>A0A421B7M5</accession>
<feature type="domain" description="NB-ARC" evidence="2">
    <location>
        <begin position="74"/>
        <end position="228"/>
    </location>
</feature>
<dbReference type="RefSeq" id="WP_121389378.1">
    <property type="nucleotide sequence ID" value="NZ_RCDD01000001.1"/>
</dbReference>
<dbReference type="SUPFAM" id="SSF52540">
    <property type="entry name" value="P-loop containing nucleoside triphosphate hydrolases"/>
    <property type="match status" value="1"/>
</dbReference>
<name>A0A421B7M5_9PSEU</name>
<dbReference type="Gene3D" id="1.25.40.10">
    <property type="entry name" value="Tetratricopeptide repeat domain"/>
    <property type="match status" value="1"/>
</dbReference>
<evidence type="ECO:0000256" key="1">
    <source>
        <dbReference type="SAM" id="MobiDB-lite"/>
    </source>
</evidence>
<dbReference type="PANTHER" id="PTHR47691">
    <property type="entry name" value="REGULATOR-RELATED"/>
    <property type="match status" value="1"/>
</dbReference>
<protein>
    <submittedName>
        <fullName evidence="3">Putative ATPase</fullName>
    </submittedName>
</protein>
<organism evidence="3 4">
    <name type="scientific">Actinokineospora cianjurensis</name>
    <dbReference type="NCBI Taxonomy" id="585224"/>
    <lineage>
        <taxon>Bacteria</taxon>
        <taxon>Bacillati</taxon>
        <taxon>Actinomycetota</taxon>
        <taxon>Actinomycetes</taxon>
        <taxon>Pseudonocardiales</taxon>
        <taxon>Pseudonocardiaceae</taxon>
        <taxon>Actinokineospora</taxon>
    </lineage>
</organism>
<dbReference type="PRINTS" id="PR00364">
    <property type="entry name" value="DISEASERSIST"/>
</dbReference>
<dbReference type="InterPro" id="IPR027417">
    <property type="entry name" value="P-loop_NTPase"/>
</dbReference>
<comment type="caution">
    <text evidence="3">The sequence shown here is derived from an EMBL/GenBank/DDBJ whole genome shotgun (WGS) entry which is preliminary data.</text>
</comment>
<keyword evidence="4" id="KW-1185">Reference proteome</keyword>
<dbReference type="OrthoDB" id="3311584at2"/>
<dbReference type="InterPro" id="IPR019734">
    <property type="entry name" value="TPR_rpt"/>
</dbReference>
<dbReference type="PANTHER" id="PTHR47691:SF3">
    <property type="entry name" value="HTH-TYPE TRANSCRIPTIONAL REGULATOR RV0890C-RELATED"/>
    <property type="match status" value="1"/>
</dbReference>
<proteinExistence type="predicted"/>
<dbReference type="SMART" id="SM00028">
    <property type="entry name" value="TPR"/>
    <property type="match status" value="2"/>
</dbReference>
<gene>
    <name evidence="3" type="ORF">CLV68_1022</name>
</gene>